<dbReference type="InterPro" id="IPR029063">
    <property type="entry name" value="SAM-dependent_MTases_sf"/>
</dbReference>
<dbReference type="InterPro" id="IPR023397">
    <property type="entry name" value="SAM-dep_MeTrfase_MraW_recog"/>
</dbReference>
<protein>
    <recommendedName>
        <fullName evidence="9">16S rRNA (Cytosine(1402)-N(4))-methyltransferase</fullName>
    </recommendedName>
</protein>
<dbReference type="GO" id="GO:0071424">
    <property type="term" value="F:rRNA (cytosine-N4-)-methyltransferase activity"/>
    <property type="evidence" value="ECO:0007669"/>
    <property type="project" value="TreeGrafter"/>
</dbReference>
<dbReference type="FunFam" id="1.10.150.170:FF:000001">
    <property type="entry name" value="Ribosomal RNA small subunit methyltransferase H"/>
    <property type="match status" value="1"/>
</dbReference>
<feature type="non-terminal residue" evidence="7">
    <location>
        <position position="263"/>
    </location>
</feature>
<evidence type="ECO:0000313" key="8">
    <source>
        <dbReference type="Proteomes" id="UP000237438"/>
    </source>
</evidence>
<keyword evidence="6" id="KW-0949">S-adenosyl-L-methionine</keyword>
<comment type="caution">
    <text evidence="7">The sequence shown here is derived from an EMBL/GenBank/DDBJ whole genome shotgun (WGS) entry which is preliminary data.</text>
</comment>
<evidence type="ECO:0000256" key="2">
    <source>
        <dbReference type="ARBA" id="ARBA00022490"/>
    </source>
</evidence>
<dbReference type="SUPFAM" id="SSF53335">
    <property type="entry name" value="S-adenosyl-L-methionine-dependent methyltransferases"/>
    <property type="match status" value="1"/>
</dbReference>
<keyword evidence="3" id="KW-0698">rRNA processing</keyword>
<name>A0A2S4PHW6_9PEZI</name>
<dbReference type="Pfam" id="PF01795">
    <property type="entry name" value="Methyltransf_5"/>
    <property type="match status" value="1"/>
</dbReference>
<dbReference type="Gene3D" id="3.40.50.150">
    <property type="entry name" value="Vaccinia Virus protein VP39"/>
    <property type="match status" value="2"/>
</dbReference>
<dbReference type="PANTHER" id="PTHR11265:SF0">
    <property type="entry name" value="12S RRNA N4-METHYLCYTIDINE METHYLTRANSFERASE"/>
    <property type="match status" value="1"/>
</dbReference>
<dbReference type="NCBIfam" id="TIGR00006">
    <property type="entry name" value="16S rRNA (cytosine(1402)-N(4))-methyltransferase RsmH"/>
    <property type="match status" value="1"/>
</dbReference>
<evidence type="ECO:0000313" key="7">
    <source>
        <dbReference type="EMBL" id="POS81627.1"/>
    </source>
</evidence>
<keyword evidence="5" id="KW-0808">Transferase</keyword>
<accession>A0A2S4PHW6</accession>
<gene>
    <name evidence="7" type="ORF">EPUL_005948</name>
</gene>
<dbReference type="STRING" id="225359.A0A2S4PHW6"/>
<reference evidence="7 8" key="1">
    <citation type="submission" date="2017-10" db="EMBL/GenBank/DDBJ databases">
        <title>Development of genomic resources for the powdery mildew, Erysiphe pulchra.</title>
        <authorList>
            <person name="Wadl P.A."/>
            <person name="Mack B.M."/>
            <person name="Moore G."/>
            <person name="Beltz S.B."/>
        </authorList>
    </citation>
    <scope>NUCLEOTIDE SEQUENCE [LARGE SCALE GENOMIC DNA]</scope>
    <source>
        <strain evidence="7">Cflorida</strain>
    </source>
</reference>
<organism evidence="7 8">
    <name type="scientific">Erysiphe pulchra</name>
    <dbReference type="NCBI Taxonomy" id="225359"/>
    <lineage>
        <taxon>Eukaryota</taxon>
        <taxon>Fungi</taxon>
        <taxon>Dikarya</taxon>
        <taxon>Ascomycota</taxon>
        <taxon>Pezizomycotina</taxon>
        <taxon>Leotiomycetes</taxon>
        <taxon>Erysiphales</taxon>
        <taxon>Erysiphaceae</taxon>
        <taxon>Erysiphe</taxon>
    </lineage>
</organism>
<dbReference type="AlphaFoldDB" id="A0A2S4PHW6"/>
<keyword evidence="2" id="KW-0963">Cytoplasm</keyword>
<evidence type="ECO:0000256" key="5">
    <source>
        <dbReference type="ARBA" id="ARBA00022679"/>
    </source>
</evidence>
<dbReference type="EMBL" id="PEDP01010473">
    <property type="protein sequence ID" value="POS81627.1"/>
    <property type="molecule type" value="Genomic_DNA"/>
</dbReference>
<dbReference type="PANTHER" id="PTHR11265">
    <property type="entry name" value="S-ADENOSYL-METHYLTRANSFERASE MRAW"/>
    <property type="match status" value="1"/>
</dbReference>
<evidence type="ECO:0000256" key="3">
    <source>
        <dbReference type="ARBA" id="ARBA00022552"/>
    </source>
</evidence>
<evidence type="ECO:0008006" key="9">
    <source>
        <dbReference type="Google" id="ProtNLM"/>
    </source>
</evidence>
<evidence type="ECO:0000256" key="6">
    <source>
        <dbReference type="ARBA" id="ARBA00022691"/>
    </source>
</evidence>
<evidence type="ECO:0000256" key="1">
    <source>
        <dbReference type="ARBA" id="ARBA00010396"/>
    </source>
</evidence>
<dbReference type="InterPro" id="IPR002903">
    <property type="entry name" value="RsmH"/>
</dbReference>
<sequence length="263" mass="29945">KERFDLLGRVDGILLDLGVSSPQLEDPERGFSFTRDGPLDMRMDTTYGLSATKWLAQASVKDITWVLQNFGEERFAKRIAQAIFNQNSKRLITSTRELAELITKIIPFRHKYKHPATRSFQAIRIYINNELNEIQLVLNGALDILATGGKLVVISFHSLEDRLVKSFIRQNSKVPQLPSGISLTENKFPNTLMVVTITHYTRRLTAEREKNMLEQNALDIEWHHLILEGVLKKPQKGAPLKTPGFKTRVSLWGKGAQNSREIP</sequence>
<dbReference type="GO" id="GO:0051301">
    <property type="term" value="P:cell division"/>
    <property type="evidence" value="ECO:0007669"/>
    <property type="project" value="UniProtKB-KW"/>
</dbReference>
<evidence type="ECO:0000256" key="4">
    <source>
        <dbReference type="ARBA" id="ARBA00022603"/>
    </source>
</evidence>
<keyword evidence="8" id="KW-1185">Reference proteome</keyword>
<dbReference type="GO" id="GO:0005886">
    <property type="term" value="C:plasma membrane"/>
    <property type="evidence" value="ECO:0007669"/>
    <property type="project" value="UniProtKB-SubCell"/>
</dbReference>
<keyword evidence="4" id="KW-0489">Methyltransferase</keyword>
<dbReference type="Proteomes" id="UP000237438">
    <property type="component" value="Unassembled WGS sequence"/>
</dbReference>
<dbReference type="SUPFAM" id="SSF81799">
    <property type="entry name" value="Putative methyltransferase TM0872, insert domain"/>
    <property type="match status" value="1"/>
</dbReference>
<proteinExistence type="inferred from homology"/>
<comment type="similarity">
    <text evidence="1">Belongs to the methyltransferase superfamily. RsmH family.</text>
</comment>
<dbReference type="GO" id="GO:0070475">
    <property type="term" value="P:rRNA base methylation"/>
    <property type="evidence" value="ECO:0007669"/>
    <property type="project" value="TreeGrafter"/>
</dbReference>
<feature type="non-terminal residue" evidence="7">
    <location>
        <position position="1"/>
    </location>
</feature>
<dbReference type="OrthoDB" id="16290at2759"/>
<dbReference type="GO" id="GO:0005737">
    <property type="term" value="C:cytoplasm"/>
    <property type="evidence" value="ECO:0007669"/>
    <property type="project" value="TreeGrafter"/>
</dbReference>